<evidence type="ECO:0000313" key="1">
    <source>
        <dbReference type="EMBL" id="QSS65357.1"/>
    </source>
</evidence>
<gene>
    <name evidence="1" type="ORF">I7I51_06199</name>
</gene>
<dbReference type="EMBL" id="CP069115">
    <property type="protein sequence ID" value="QSS65357.1"/>
    <property type="molecule type" value="Genomic_DNA"/>
</dbReference>
<organism evidence="1 2">
    <name type="scientific">Ajellomyces capsulatus</name>
    <name type="common">Darling's disease fungus</name>
    <name type="synonym">Histoplasma capsulatum</name>
    <dbReference type="NCBI Taxonomy" id="5037"/>
    <lineage>
        <taxon>Eukaryota</taxon>
        <taxon>Fungi</taxon>
        <taxon>Dikarya</taxon>
        <taxon>Ascomycota</taxon>
        <taxon>Pezizomycotina</taxon>
        <taxon>Eurotiomycetes</taxon>
        <taxon>Eurotiomycetidae</taxon>
        <taxon>Onygenales</taxon>
        <taxon>Ajellomycetaceae</taxon>
        <taxon>Histoplasma</taxon>
    </lineage>
</organism>
<name>A0A8A1MMP5_AJECA</name>
<reference evidence="1" key="1">
    <citation type="submission" date="2021-01" db="EMBL/GenBank/DDBJ databases">
        <title>Chromosome-level genome assembly of a human fungal pathogen reveals clustering of transcriptionally co-regulated genes.</title>
        <authorList>
            <person name="Voorhies M."/>
            <person name="Cohen S."/>
            <person name="Shea T.P."/>
            <person name="Petrus S."/>
            <person name="Munoz J.F."/>
            <person name="Poplawski S."/>
            <person name="Goldman W.E."/>
            <person name="Michael T."/>
            <person name="Cuomo C.A."/>
            <person name="Sil A."/>
            <person name="Beyhan S."/>
        </authorList>
    </citation>
    <scope>NUCLEOTIDE SEQUENCE</scope>
    <source>
        <strain evidence="1">WU24</strain>
    </source>
</reference>
<dbReference type="AlphaFoldDB" id="A0A8A1MMP5"/>
<sequence>MTVSLLHPRHPISCHPAAYIGEPSKILVDSARILGRHGKAHTTANIGNIQYCVIYRYEPKRPESIPIDGVRTNCSTHHQKTPKILATIIVYAHLGFLGRHAQSCVYGRVPSCKKATIHVDGYSTNYQCIHTHLIRASGAILKTLPLFIGWSSNLPTSRSIQRTDYQKRDRAGTSFSAYVSAAQELEVPRLRVLWTVLCTKSTAEYQDTSRLARNDFKTDVESMSLHGYTCAAKVWWRNFETRGGIDRMVKMGRLAGFFSEMVKQKTGKR</sequence>
<dbReference type="VEuPathDB" id="FungiDB:I7I51_06199"/>
<accession>A0A8A1MMP5</accession>
<evidence type="ECO:0000313" key="2">
    <source>
        <dbReference type="Proteomes" id="UP000663671"/>
    </source>
</evidence>
<proteinExistence type="predicted"/>
<dbReference type="Proteomes" id="UP000663671">
    <property type="component" value="Chromosome 3"/>
</dbReference>
<protein>
    <submittedName>
        <fullName evidence="1">Uncharacterized protein</fullName>
    </submittedName>
</protein>